<dbReference type="PANTHER" id="PTHR36838">
    <property type="entry name" value="AUXIN EFFLUX CARRIER FAMILY PROTEIN"/>
    <property type="match status" value="1"/>
</dbReference>
<name>A0A178MCQ4_9CHLR</name>
<comment type="subcellular location">
    <subcellularLocation>
        <location evidence="1">Cell membrane</location>
        <topology evidence="1">Multi-pass membrane protein</topology>
    </subcellularLocation>
</comment>
<protein>
    <submittedName>
        <fullName evidence="9">Transporter</fullName>
    </submittedName>
</protein>
<evidence type="ECO:0000256" key="6">
    <source>
        <dbReference type="ARBA" id="ARBA00022989"/>
    </source>
</evidence>
<keyword evidence="6 8" id="KW-1133">Transmembrane helix</keyword>
<organism evidence="9 10">
    <name type="scientific">Chloroflexus islandicus</name>
    <dbReference type="NCBI Taxonomy" id="1707952"/>
    <lineage>
        <taxon>Bacteria</taxon>
        <taxon>Bacillati</taxon>
        <taxon>Chloroflexota</taxon>
        <taxon>Chloroflexia</taxon>
        <taxon>Chloroflexales</taxon>
        <taxon>Chloroflexineae</taxon>
        <taxon>Chloroflexaceae</taxon>
        <taxon>Chloroflexus</taxon>
    </lineage>
</organism>
<evidence type="ECO:0000256" key="5">
    <source>
        <dbReference type="ARBA" id="ARBA00022692"/>
    </source>
</evidence>
<keyword evidence="10" id="KW-1185">Reference proteome</keyword>
<evidence type="ECO:0000256" key="2">
    <source>
        <dbReference type="ARBA" id="ARBA00010145"/>
    </source>
</evidence>
<gene>
    <name evidence="9" type="ORF">A6A03_12660</name>
</gene>
<dbReference type="RefSeq" id="WP_066785914.1">
    <property type="nucleotide sequence ID" value="NZ_LWQS01000045.1"/>
</dbReference>
<dbReference type="PANTHER" id="PTHR36838:SF1">
    <property type="entry name" value="SLR1864 PROTEIN"/>
    <property type="match status" value="1"/>
</dbReference>
<dbReference type="Gene3D" id="1.20.1530.20">
    <property type="match status" value="1"/>
</dbReference>
<evidence type="ECO:0000256" key="4">
    <source>
        <dbReference type="ARBA" id="ARBA00022475"/>
    </source>
</evidence>
<dbReference type="GO" id="GO:0055085">
    <property type="term" value="P:transmembrane transport"/>
    <property type="evidence" value="ECO:0007669"/>
    <property type="project" value="InterPro"/>
</dbReference>
<evidence type="ECO:0000256" key="1">
    <source>
        <dbReference type="ARBA" id="ARBA00004651"/>
    </source>
</evidence>
<feature type="transmembrane region" description="Helical" evidence="8">
    <location>
        <begin position="255"/>
        <end position="280"/>
    </location>
</feature>
<keyword evidence="5 8" id="KW-0812">Transmembrane</keyword>
<dbReference type="InterPro" id="IPR004776">
    <property type="entry name" value="Mem_transp_PIN-like"/>
</dbReference>
<keyword evidence="3" id="KW-0813">Transport</keyword>
<comment type="caution">
    <text evidence="9">The sequence shown here is derived from an EMBL/GenBank/DDBJ whole genome shotgun (WGS) entry which is preliminary data.</text>
</comment>
<dbReference type="GO" id="GO:0005886">
    <property type="term" value="C:plasma membrane"/>
    <property type="evidence" value="ECO:0007669"/>
    <property type="project" value="UniProtKB-SubCell"/>
</dbReference>
<evidence type="ECO:0000256" key="8">
    <source>
        <dbReference type="SAM" id="Phobius"/>
    </source>
</evidence>
<accession>A0A178MCQ4</accession>
<evidence type="ECO:0000256" key="7">
    <source>
        <dbReference type="ARBA" id="ARBA00023136"/>
    </source>
</evidence>
<feature type="transmembrane region" description="Helical" evidence="8">
    <location>
        <begin position="227"/>
        <end position="248"/>
    </location>
</feature>
<evidence type="ECO:0000313" key="9">
    <source>
        <dbReference type="EMBL" id="OAN46333.1"/>
    </source>
</evidence>
<comment type="similarity">
    <text evidence="2">Belongs to the auxin efflux carrier (TC 2.A.69) family.</text>
</comment>
<dbReference type="STRING" id="1707952.A6A03_12660"/>
<feature type="transmembrane region" description="Helical" evidence="8">
    <location>
        <begin position="198"/>
        <end position="221"/>
    </location>
</feature>
<proteinExistence type="inferred from homology"/>
<dbReference type="Pfam" id="PF03547">
    <property type="entry name" value="Mem_trans"/>
    <property type="match status" value="1"/>
</dbReference>
<feature type="transmembrane region" description="Helical" evidence="8">
    <location>
        <begin position="33"/>
        <end position="51"/>
    </location>
</feature>
<feature type="transmembrane region" description="Helical" evidence="8">
    <location>
        <begin position="286"/>
        <end position="309"/>
    </location>
</feature>
<feature type="transmembrane region" description="Helical" evidence="8">
    <location>
        <begin position="63"/>
        <end position="87"/>
    </location>
</feature>
<sequence>MIAVLIEVLLPIAVVAAAGFALRRALPLDLVTLNRLMIYGLSPALIFVALVRADLSGPDAGRMLFFSVGVLALMALTVWLCALALRLRGKEVTALLLTSMFMNSGNYGLPASRFAFGEAGFTLGVFYFIMQSIMAQTLGVGVAAAGAAGGGKQAWRQVFDRLTHMPQIYAVAGALALRGIGFHPAEATGIARSLFEGVALLSEAALPVMLLILGVQLGAGAPIVQPAMVAFATAIRLIVSPILAFGLARVLGMDGIALGVGVMMAGMPTAVNTTILAIEFDTRPQLVVSTVVVSSFASLVTLSVLLSLVR</sequence>
<reference evidence="9 10" key="1">
    <citation type="submission" date="2016-04" db="EMBL/GenBank/DDBJ databases">
        <title>Chloroflexus islandicus sp. nov., a thermophilic filamentous anoxygenic phototrophic bacterium from geyser Strokkur (Iceland).</title>
        <authorList>
            <person name="Gaisin V.A."/>
            <person name="Kalashnikov A.M."/>
            <person name="Sukhacheva M.V."/>
            <person name="Grouzdev D.S."/>
            <person name="Ivanov T.M."/>
            <person name="Kuznetsov B."/>
            <person name="Gorlenko V.M."/>
        </authorList>
    </citation>
    <scope>NUCLEOTIDE SEQUENCE [LARGE SCALE GENOMIC DNA]</scope>
    <source>
        <strain evidence="10">isl-2</strain>
    </source>
</reference>
<evidence type="ECO:0000256" key="3">
    <source>
        <dbReference type="ARBA" id="ARBA00022448"/>
    </source>
</evidence>
<evidence type="ECO:0000313" key="10">
    <source>
        <dbReference type="Proteomes" id="UP000078287"/>
    </source>
</evidence>
<keyword evidence="7 8" id="KW-0472">Membrane</keyword>
<dbReference type="InterPro" id="IPR038770">
    <property type="entry name" value="Na+/solute_symporter_sf"/>
</dbReference>
<dbReference type="AlphaFoldDB" id="A0A178MCQ4"/>
<keyword evidence="4" id="KW-1003">Cell membrane</keyword>
<dbReference type="Proteomes" id="UP000078287">
    <property type="component" value="Unassembled WGS sequence"/>
</dbReference>
<dbReference type="EMBL" id="LWQS01000045">
    <property type="protein sequence ID" value="OAN46333.1"/>
    <property type="molecule type" value="Genomic_DNA"/>
</dbReference>
<dbReference type="OrthoDB" id="148377at2"/>